<keyword evidence="3" id="KW-0687">Ribonucleoprotein</keyword>
<evidence type="ECO:0000313" key="6">
    <source>
        <dbReference type="EMBL" id="CAG8492629.1"/>
    </source>
</evidence>
<dbReference type="EMBL" id="CAJVPL010000401">
    <property type="protein sequence ID" value="CAG8492629.1"/>
    <property type="molecule type" value="Genomic_DNA"/>
</dbReference>
<proteinExistence type="inferred from homology"/>
<accession>A0A9N8ZGU7</accession>
<evidence type="ECO:0000313" key="7">
    <source>
        <dbReference type="Proteomes" id="UP000789831"/>
    </source>
</evidence>
<dbReference type="Pfam" id="PF01016">
    <property type="entry name" value="Ribosomal_L27"/>
    <property type="match status" value="1"/>
</dbReference>
<evidence type="ECO:0000256" key="2">
    <source>
        <dbReference type="ARBA" id="ARBA00022980"/>
    </source>
</evidence>
<dbReference type="InterPro" id="IPR018261">
    <property type="entry name" value="Ribosomal_bL27_CS"/>
</dbReference>
<dbReference type="NCBIfam" id="TIGR00062">
    <property type="entry name" value="L27"/>
    <property type="match status" value="1"/>
</dbReference>
<dbReference type="PANTHER" id="PTHR15893">
    <property type="entry name" value="RIBOSOMAL PROTEIN L27"/>
    <property type="match status" value="1"/>
</dbReference>
<dbReference type="InterPro" id="IPR001684">
    <property type="entry name" value="Ribosomal_bL27"/>
</dbReference>
<evidence type="ECO:0000256" key="3">
    <source>
        <dbReference type="ARBA" id="ARBA00023274"/>
    </source>
</evidence>
<keyword evidence="2" id="KW-0689">Ribosomal protein</keyword>
<dbReference type="PROSITE" id="PS00831">
    <property type="entry name" value="RIBOSOMAL_L27"/>
    <property type="match status" value="1"/>
</dbReference>
<protein>
    <recommendedName>
        <fullName evidence="4">Large ribosomal subunit protein bL27m</fullName>
    </recommendedName>
</protein>
<reference evidence="6" key="1">
    <citation type="submission" date="2021-06" db="EMBL/GenBank/DDBJ databases">
        <authorList>
            <person name="Kallberg Y."/>
            <person name="Tangrot J."/>
            <person name="Rosling A."/>
        </authorList>
    </citation>
    <scope>NUCLEOTIDE SEQUENCE</scope>
    <source>
        <strain evidence="6">MT106</strain>
    </source>
</reference>
<dbReference type="Proteomes" id="UP000789831">
    <property type="component" value="Unassembled WGS sequence"/>
</dbReference>
<dbReference type="AlphaFoldDB" id="A0A9N8ZGU7"/>
<comment type="similarity">
    <text evidence="1">Belongs to the bacterial ribosomal protein bL27 family.</text>
</comment>
<dbReference type="OrthoDB" id="1867012at2759"/>
<sequence>MTVFYRVVYSKSSLIFEDTLQPFISSLSRKNAVLSQQHLKQRRWASKKAGGSTHNNRDSPGQRLGVKLFGGEHAKAGAIIVRQRGTVFHPGQYVEVGRDFTLWAKEPGYVKFYTDPQWPKRKFVGIVFHRDDKLPKNPTEPRDRRFGLIDLVAHREEQRKVREKAREKREKEPIYI</sequence>
<dbReference type="SUPFAM" id="SSF110324">
    <property type="entry name" value="Ribosomal L27 protein-like"/>
    <property type="match status" value="1"/>
</dbReference>
<feature type="region of interest" description="Disordered" evidence="5">
    <location>
        <begin position="42"/>
        <end position="62"/>
    </location>
</feature>
<dbReference type="PANTHER" id="PTHR15893:SF0">
    <property type="entry name" value="LARGE RIBOSOMAL SUBUNIT PROTEIN BL27M"/>
    <property type="match status" value="1"/>
</dbReference>
<evidence type="ECO:0000256" key="5">
    <source>
        <dbReference type="SAM" id="MobiDB-lite"/>
    </source>
</evidence>
<dbReference type="PRINTS" id="PR00063">
    <property type="entry name" value="RIBOSOMALL27"/>
</dbReference>
<dbReference type="Gene3D" id="2.40.50.100">
    <property type="match status" value="1"/>
</dbReference>
<dbReference type="FunFam" id="2.40.50.100:FF:000020">
    <property type="entry name" value="50S ribosomal protein L27"/>
    <property type="match status" value="1"/>
</dbReference>
<organism evidence="6 7">
    <name type="scientific">Ambispora gerdemannii</name>
    <dbReference type="NCBI Taxonomy" id="144530"/>
    <lineage>
        <taxon>Eukaryota</taxon>
        <taxon>Fungi</taxon>
        <taxon>Fungi incertae sedis</taxon>
        <taxon>Mucoromycota</taxon>
        <taxon>Glomeromycotina</taxon>
        <taxon>Glomeromycetes</taxon>
        <taxon>Archaeosporales</taxon>
        <taxon>Ambisporaceae</taxon>
        <taxon>Ambispora</taxon>
    </lineage>
</organism>
<keyword evidence="7" id="KW-1185">Reference proteome</keyword>
<evidence type="ECO:0000256" key="1">
    <source>
        <dbReference type="ARBA" id="ARBA00010797"/>
    </source>
</evidence>
<dbReference type="GO" id="GO:0006412">
    <property type="term" value="P:translation"/>
    <property type="evidence" value="ECO:0007669"/>
    <property type="project" value="InterPro"/>
</dbReference>
<name>A0A9N8ZGU7_9GLOM</name>
<gene>
    <name evidence="6" type="ORF">AGERDE_LOCUS3834</name>
</gene>
<comment type="caution">
    <text evidence="6">The sequence shown here is derived from an EMBL/GenBank/DDBJ whole genome shotgun (WGS) entry which is preliminary data.</text>
</comment>
<dbReference type="GO" id="GO:0003735">
    <property type="term" value="F:structural constituent of ribosome"/>
    <property type="evidence" value="ECO:0007669"/>
    <property type="project" value="InterPro"/>
</dbReference>
<dbReference type="GO" id="GO:0005762">
    <property type="term" value="C:mitochondrial large ribosomal subunit"/>
    <property type="evidence" value="ECO:0007669"/>
    <property type="project" value="TreeGrafter"/>
</dbReference>
<evidence type="ECO:0000256" key="4">
    <source>
        <dbReference type="ARBA" id="ARBA00035267"/>
    </source>
</evidence>